<dbReference type="SUPFAM" id="SSF81901">
    <property type="entry name" value="HCP-like"/>
    <property type="match status" value="1"/>
</dbReference>
<evidence type="ECO:0008006" key="2">
    <source>
        <dbReference type="Google" id="ProtNLM"/>
    </source>
</evidence>
<dbReference type="InterPro" id="IPR011990">
    <property type="entry name" value="TPR-like_helical_dom_sf"/>
</dbReference>
<protein>
    <recommendedName>
        <fullName evidence="2">Tetratricopeptide repeat protein</fullName>
    </recommendedName>
</protein>
<sequence>MKRYYLMAFERGRTDAIFQLAYHYRRIGNYEEMKRHYLMAIERGNEDAMFQLAYHYRDIEKNYEEMEKYFLMVPGTKKYIKVFKF</sequence>
<name>A0A6C0EBI0_9ZZZZ</name>
<proteinExistence type="predicted"/>
<evidence type="ECO:0000313" key="1">
    <source>
        <dbReference type="EMBL" id="QHT26537.1"/>
    </source>
</evidence>
<reference evidence="1" key="1">
    <citation type="journal article" date="2020" name="Nature">
        <title>Giant virus diversity and host interactions through global metagenomics.</title>
        <authorList>
            <person name="Schulz F."/>
            <person name="Roux S."/>
            <person name="Paez-Espino D."/>
            <person name="Jungbluth S."/>
            <person name="Walsh D.A."/>
            <person name="Denef V.J."/>
            <person name="McMahon K.D."/>
            <person name="Konstantinidis K.T."/>
            <person name="Eloe-Fadrosh E.A."/>
            <person name="Kyrpides N.C."/>
            <person name="Woyke T."/>
        </authorList>
    </citation>
    <scope>NUCLEOTIDE SEQUENCE</scope>
    <source>
        <strain evidence="1">GVMAG-M-3300023179-27</strain>
    </source>
</reference>
<organism evidence="1">
    <name type="scientific">viral metagenome</name>
    <dbReference type="NCBI Taxonomy" id="1070528"/>
    <lineage>
        <taxon>unclassified sequences</taxon>
        <taxon>metagenomes</taxon>
        <taxon>organismal metagenomes</taxon>
    </lineage>
</organism>
<dbReference type="AlphaFoldDB" id="A0A6C0EBI0"/>
<dbReference type="EMBL" id="MN739798">
    <property type="protein sequence ID" value="QHT26537.1"/>
    <property type="molecule type" value="Genomic_DNA"/>
</dbReference>
<dbReference type="Gene3D" id="1.25.40.10">
    <property type="entry name" value="Tetratricopeptide repeat domain"/>
    <property type="match status" value="1"/>
</dbReference>
<accession>A0A6C0EBI0</accession>